<dbReference type="Proteomes" id="UP000694460">
    <property type="component" value="Unassembled WGS sequence"/>
</dbReference>
<sequence>MTAPPTRHLPAGYQLFARYAFPPNELGYCGPADTAARPGDDPDELASRAREFDGAWPYLHSIAEATGADPLDADVVRSYWVGGPLLARADPSVLLTQLRKAFQGQVTGRLATVTTAGPGDVLAHHSFHVFVVYPWIRFLDRDPDTALRVLQNCRIRWGTVRSVEAEHVVVESGPLILDNDVLTIGEPVAERIRWSRDGKSLTGVPRPGDTVSAHWDWVCDTLTLDETSALADATRATLNLVNTGGRP</sequence>
<dbReference type="InterPro" id="IPR045660">
    <property type="entry name" value="DUF6390"/>
</dbReference>
<protein>
    <submittedName>
        <fullName evidence="1">Uncharacterized protein</fullName>
    </submittedName>
</protein>
<reference evidence="1 2" key="1">
    <citation type="submission" date="2021-03" db="EMBL/GenBank/DDBJ databases">
        <title>Sequencing the genomes of 1000 actinobacteria strains.</title>
        <authorList>
            <person name="Klenk H.-P."/>
        </authorList>
    </citation>
    <scope>NUCLEOTIDE SEQUENCE [LARGE SCALE GENOMIC DNA]</scope>
    <source>
        <strain evidence="1 2">DSM 46713</strain>
    </source>
</reference>
<evidence type="ECO:0000313" key="1">
    <source>
        <dbReference type="EMBL" id="MBP2452971.1"/>
    </source>
</evidence>
<evidence type="ECO:0000313" key="2">
    <source>
        <dbReference type="Proteomes" id="UP000694460"/>
    </source>
</evidence>
<keyword evidence="2" id="KW-1185">Reference proteome</keyword>
<dbReference type="EMBL" id="JAGIOP010000002">
    <property type="protein sequence ID" value="MBP2452971.1"/>
    <property type="molecule type" value="Genomic_DNA"/>
</dbReference>
<gene>
    <name evidence="1" type="ORF">JOF57_002884</name>
</gene>
<accession>A0ABS4ZUX7</accession>
<organism evidence="1 2">
    <name type="scientific">Mycolicibacterium lutetiense</name>
    <dbReference type="NCBI Taxonomy" id="1641992"/>
    <lineage>
        <taxon>Bacteria</taxon>
        <taxon>Bacillati</taxon>
        <taxon>Actinomycetota</taxon>
        <taxon>Actinomycetes</taxon>
        <taxon>Mycobacteriales</taxon>
        <taxon>Mycobacteriaceae</taxon>
        <taxon>Mycolicibacterium</taxon>
    </lineage>
</organism>
<comment type="caution">
    <text evidence="1">The sequence shown here is derived from an EMBL/GenBank/DDBJ whole genome shotgun (WGS) entry which is preliminary data.</text>
</comment>
<proteinExistence type="predicted"/>
<dbReference type="Pfam" id="PF19927">
    <property type="entry name" value="DUF6390"/>
    <property type="match status" value="1"/>
</dbReference>
<name>A0ABS4ZUX7_9MYCO</name>
<dbReference type="RefSeq" id="WP_209917440.1">
    <property type="nucleotide sequence ID" value="NZ_JAGIOP010000002.1"/>
</dbReference>